<accession>A0A3L8S0R9</accession>
<evidence type="ECO:0000313" key="1">
    <source>
        <dbReference type="EMBL" id="RLV93465.1"/>
    </source>
</evidence>
<evidence type="ECO:0000313" key="2">
    <source>
        <dbReference type="Proteomes" id="UP000276834"/>
    </source>
</evidence>
<dbReference type="Proteomes" id="UP000276834">
    <property type="component" value="Unassembled WGS sequence"/>
</dbReference>
<reference evidence="1 2" key="1">
    <citation type="journal article" date="2018" name="Proc. R. Soc. B">
        <title>A non-coding region near Follistatin controls head colour polymorphism in the Gouldian finch.</title>
        <authorList>
            <person name="Toomey M.B."/>
            <person name="Marques C.I."/>
            <person name="Andrade P."/>
            <person name="Araujo P.M."/>
            <person name="Sabatino S."/>
            <person name="Gazda M.A."/>
            <person name="Afonso S."/>
            <person name="Lopes R.J."/>
            <person name="Corbo J.C."/>
            <person name="Carneiro M."/>
        </authorList>
    </citation>
    <scope>NUCLEOTIDE SEQUENCE [LARGE SCALE GENOMIC DNA]</scope>
    <source>
        <strain evidence="1">Red01</strain>
        <tissue evidence="1">Muscle</tissue>
    </source>
</reference>
<sequence length="89" mass="10137">MFFHTPTDTAAFLDKEEDDGTQMRERNGLKELGYVGLQLFLSRFMEAGFDDFSSPRKALSEAVLCEQEVKDREGARKFLTSLCHCPLTL</sequence>
<feature type="non-terminal residue" evidence="1">
    <location>
        <position position="89"/>
    </location>
</feature>
<proteinExistence type="predicted"/>
<protein>
    <submittedName>
        <fullName evidence="1">Uncharacterized protein</fullName>
    </submittedName>
</protein>
<organism evidence="1 2">
    <name type="scientific">Chloebia gouldiae</name>
    <name type="common">Gouldian finch</name>
    <name type="synonym">Erythrura gouldiae</name>
    <dbReference type="NCBI Taxonomy" id="44316"/>
    <lineage>
        <taxon>Eukaryota</taxon>
        <taxon>Metazoa</taxon>
        <taxon>Chordata</taxon>
        <taxon>Craniata</taxon>
        <taxon>Vertebrata</taxon>
        <taxon>Euteleostomi</taxon>
        <taxon>Archelosauria</taxon>
        <taxon>Archosauria</taxon>
        <taxon>Dinosauria</taxon>
        <taxon>Saurischia</taxon>
        <taxon>Theropoda</taxon>
        <taxon>Coelurosauria</taxon>
        <taxon>Aves</taxon>
        <taxon>Neognathae</taxon>
        <taxon>Neoaves</taxon>
        <taxon>Telluraves</taxon>
        <taxon>Australaves</taxon>
        <taxon>Passeriformes</taxon>
        <taxon>Passeroidea</taxon>
        <taxon>Passeridae</taxon>
        <taxon>Chloebia</taxon>
    </lineage>
</organism>
<gene>
    <name evidence="1" type="ORF">DV515_00013451</name>
</gene>
<dbReference type="AlphaFoldDB" id="A0A3L8S0R9"/>
<name>A0A3L8S0R9_CHLGU</name>
<comment type="caution">
    <text evidence="1">The sequence shown here is derived from an EMBL/GenBank/DDBJ whole genome shotgun (WGS) entry which is preliminary data.</text>
</comment>
<keyword evidence="2" id="KW-1185">Reference proteome</keyword>
<dbReference type="EMBL" id="QUSF01000091">
    <property type="protein sequence ID" value="RLV93465.1"/>
    <property type="molecule type" value="Genomic_DNA"/>
</dbReference>